<dbReference type="Gene3D" id="1.50.10.100">
    <property type="entry name" value="Chondroitin AC/alginate lyase"/>
    <property type="match status" value="1"/>
</dbReference>
<organism evidence="8 9">
    <name type="scientific">Flavobacterium collinsii</name>
    <dbReference type="NCBI Taxonomy" id="1114861"/>
    <lineage>
        <taxon>Bacteria</taxon>
        <taxon>Pseudomonadati</taxon>
        <taxon>Bacteroidota</taxon>
        <taxon>Flavobacteriia</taxon>
        <taxon>Flavobacteriales</taxon>
        <taxon>Flavobacteriaceae</taxon>
        <taxon>Flavobacterium</taxon>
    </lineage>
</organism>
<dbReference type="EC" id="4.2.2.8" evidence="8"/>
<feature type="signal peptide" evidence="5">
    <location>
        <begin position="1"/>
        <end position="22"/>
    </location>
</feature>
<dbReference type="GO" id="GO:0015021">
    <property type="term" value="F:heparin-sulfate lyase activity"/>
    <property type="evidence" value="ECO:0007669"/>
    <property type="project" value="UniProtKB-EC"/>
</dbReference>
<reference evidence="8" key="1">
    <citation type="submission" date="2022-09" db="EMBL/GenBank/DDBJ databases">
        <authorList>
            <person name="Duchaud E."/>
        </authorList>
    </citation>
    <scope>NUCLEOTIDE SEQUENCE</scope>
    <source>
        <strain evidence="8">TRV642</strain>
    </source>
</reference>
<dbReference type="Gene3D" id="2.70.98.70">
    <property type="match status" value="1"/>
</dbReference>
<keyword evidence="4 8" id="KW-0456">Lyase</keyword>
<dbReference type="PANTHER" id="PTHR39210">
    <property type="entry name" value="HEPARIN-SULFATE LYASE"/>
    <property type="match status" value="1"/>
</dbReference>
<gene>
    <name evidence="8" type="primary">hepC</name>
    <name evidence="8" type="ORF">TRV642_4548</name>
</gene>
<dbReference type="KEGG" id="fcs:TRV642_4548"/>
<keyword evidence="2 5" id="KW-0732">Signal</keyword>
<evidence type="ECO:0000256" key="3">
    <source>
        <dbReference type="ARBA" id="ARBA00022764"/>
    </source>
</evidence>
<sequence length="660" mass="76074">MKNLKKTITILLLFTTAYFTHAQEKQLTKESFDVVNLHYPGLENVNQLFNSGKYDEAARALLNYYRERRNIKNPDFNVGDETRFRGKDIGKANQLKADNALLHQFQPHKGYGYFDYGTDINWDYWPVKDNEVRWQLHRVTWWQPMGMAYRSSGDEKYAKEWVFQFRDWEKKNPLGRSKENDRFAWRPLEVSERIQSLPGTFNLFVVSPNFTPAFLMEFLNSFSKQTAYIPKNYSKEGNHLLFEAQRILSAGAFFPELKLAEEWRKSGIEILNREIKLQVLPDGVQWELSPIYHVACIEIFLKAYNSAKMAGVAKEFPETYSKTIEKMIVATANISFPDYSTPMFGDSWTFDKNGRIKQFLSWSKIFPENAFFKYLGTAGAEGQLPNYKSHALSDGGFYTFRNGWNDKSTVMIVKAGPPAEFHAQPDNGTFELWVNGRNFTPDTGCYIYSGDAEVTKMRNWYRQTKVHSTLTLDNQNMVITKAKENKWSTAKNLDQLTYTNPSYTDLNHQRTVLFIDEKYFLILDKAIGKATGNLGVHFQLKEDSKPVFNKTNNSVTTTYEDGNNLLIQSLNTDKVTLNEEDGKVSYQYAKEITRPAFVFEKPKTNAATQSFITVVYPYDGNKAPEISIKMNKANDFEKGILDVSLQINGKKSEVKANLND</sequence>
<evidence type="ECO:0000256" key="2">
    <source>
        <dbReference type="ARBA" id="ARBA00022729"/>
    </source>
</evidence>
<dbReference type="Proteomes" id="UP001152749">
    <property type="component" value="Chromosome"/>
</dbReference>
<dbReference type="PANTHER" id="PTHR39210:SF1">
    <property type="entry name" value="HEPARIN-SULFATE LYASE"/>
    <property type="match status" value="1"/>
</dbReference>
<dbReference type="GO" id="GO:0042597">
    <property type="term" value="C:periplasmic space"/>
    <property type="evidence" value="ECO:0007669"/>
    <property type="project" value="UniProtKB-SubCell"/>
</dbReference>
<comment type="subcellular location">
    <subcellularLocation>
        <location evidence="1">Periplasm</location>
    </subcellularLocation>
</comment>
<dbReference type="AlphaFoldDB" id="A0A9W4X5F6"/>
<dbReference type="RefSeq" id="WP_263361630.1">
    <property type="nucleotide sequence ID" value="NZ_OX336425.1"/>
</dbReference>
<dbReference type="InterPro" id="IPR012480">
    <property type="entry name" value="Hepar_II_III_C"/>
</dbReference>
<feature type="chain" id="PRO_5040935886" evidence="5">
    <location>
        <begin position="23"/>
        <end position="660"/>
    </location>
</feature>
<dbReference type="EMBL" id="OX336425">
    <property type="protein sequence ID" value="CAI2769190.1"/>
    <property type="molecule type" value="Genomic_DNA"/>
</dbReference>
<dbReference type="InterPro" id="IPR031680">
    <property type="entry name" value="Hepar_II_III_N"/>
</dbReference>
<feature type="domain" description="Heparin-sulfate lyase N-terminal" evidence="7">
    <location>
        <begin position="32"/>
        <end position="374"/>
    </location>
</feature>
<evidence type="ECO:0000256" key="4">
    <source>
        <dbReference type="ARBA" id="ARBA00023239"/>
    </source>
</evidence>
<dbReference type="InterPro" id="IPR054646">
    <property type="entry name" value="HepC"/>
</dbReference>
<accession>A0A9W4X5F6</accession>
<evidence type="ECO:0000256" key="1">
    <source>
        <dbReference type="ARBA" id="ARBA00004418"/>
    </source>
</evidence>
<evidence type="ECO:0000256" key="5">
    <source>
        <dbReference type="SAM" id="SignalP"/>
    </source>
</evidence>
<keyword evidence="3" id="KW-0574">Periplasm</keyword>
<dbReference type="Pfam" id="PF16889">
    <property type="entry name" value="Hepar_II_III_N"/>
    <property type="match status" value="1"/>
</dbReference>
<dbReference type="Pfam" id="PF07940">
    <property type="entry name" value="Hepar_II_III_C"/>
    <property type="match status" value="1"/>
</dbReference>
<feature type="domain" description="Heparinase II/III-like C-terminal" evidence="6">
    <location>
        <begin position="386"/>
        <end position="627"/>
    </location>
</feature>
<dbReference type="NCBIfam" id="NF045573">
    <property type="entry name" value="Hepsulflyase_CFB"/>
    <property type="match status" value="1"/>
</dbReference>
<evidence type="ECO:0000259" key="7">
    <source>
        <dbReference type="Pfam" id="PF16889"/>
    </source>
</evidence>
<dbReference type="InterPro" id="IPR008929">
    <property type="entry name" value="Chondroitin_lyas"/>
</dbReference>
<evidence type="ECO:0000313" key="8">
    <source>
        <dbReference type="EMBL" id="CAI2769190.1"/>
    </source>
</evidence>
<name>A0A9W4X5F6_9FLAO</name>
<proteinExistence type="predicted"/>
<evidence type="ECO:0000259" key="6">
    <source>
        <dbReference type="Pfam" id="PF07940"/>
    </source>
</evidence>
<protein>
    <submittedName>
        <fullName evidence="8">Polysaccharide lyase family PL12 protein. Probable heparin-sulfate lyase</fullName>
        <ecNumber evidence="8">4.2.2.8</ecNumber>
    </submittedName>
</protein>
<dbReference type="SUPFAM" id="SSF48230">
    <property type="entry name" value="Chondroitin AC/alginate lyase"/>
    <property type="match status" value="1"/>
</dbReference>
<evidence type="ECO:0000313" key="9">
    <source>
        <dbReference type="Proteomes" id="UP001152749"/>
    </source>
</evidence>